<dbReference type="PANTHER" id="PTHR38894">
    <property type="entry name" value="TRANSMEMBRANE PROTEIN"/>
    <property type="match status" value="1"/>
</dbReference>
<dbReference type="InterPro" id="IPR013714">
    <property type="entry name" value="Golgi_TVP15"/>
</dbReference>
<reference evidence="7" key="1">
    <citation type="submission" date="2023-01" db="EMBL/GenBank/DDBJ databases">
        <title>Metagenome sequencing of chrysophaentin producing Chrysophaeum taylorii.</title>
        <authorList>
            <person name="Davison J."/>
            <person name="Bewley C."/>
        </authorList>
    </citation>
    <scope>NUCLEOTIDE SEQUENCE</scope>
    <source>
        <strain evidence="7">NIES-1699</strain>
    </source>
</reference>
<evidence type="ECO:0008006" key="9">
    <source>
        <dbReference type="Google" id="ProtNLM"/>
    </source>
</evidence>
<evidence type="ECO:0000256" key="5">
    <source>
        <dbReference type="SAM" id="MobiDB-lite"/>
    </source>
</evidence>
<feature type="transmembrane region" description="Helical" evidence="6">
    <location>
        <begin position="90"/>
        <end position="107"/>
    </location>
</feature>
<dbReference type="EMBL" id="JAQMWT010000408">
    <property type="protein sequence ID" value="KAJ8601679.1"/>
    <property type="molecule type" value="Genomic_DNA"/>
</dbReference>
<sequence>MADQDNPFADESVTATKAADQQGATPSWLTPAAPEAKDSGSQPSWLTAEPVQDSSVPGSAAAPPLGGETGPPPMDISCGKLPREIAAMRCGNVVASFLLALLAALKLEYNTGNVPSGVISLYMFVFALVIFIFETHFSCSAKIIASNLGFMYRAPGRMCFMILIGMLCFSNEPMPGLGIFIGLWVILTALFNGFIFFKYPAYERSCRIVDLGD</sequence>
<dbReference type="Pfam" id="PF08507">
    <property type="entry name" value="COPI_assoc"/>
    <property type="match status" value="1"/>
</dbReference>
<dbReference type="AlphaFoldDB" id="A0AAD7XKN5"/>
<keyword evidence="4 6" id="KW-0472">Membrane</keyword>
<evidence type="ECO:0000256" key="2">
    <source>
        <dbReference type="ARBA" id="ARBA00022692"/>
    </source>
</evidence>
<gene>
    <name evidence="7" type="ORF">CTAYLR_007463</name>
</gene>
<organism evidence="7 8">
    <name type="scientific">Chrysophaeum taylorii</name>
    <dbReference type="NCBI Taxonomy" id="2483200"/>
    <lineage>
        <taxon>Eukaryota</taxon>
        <taxon>Sar</taxon>
        <taxon>Stramenopiles</taxon>
        <taxon>Ochrophyta</taxon>
        <taxon>Pelagophyceae</taxon>
        <taxon>Pelagomonadales</taxon>
        <taxon>Pelagomonadaceae</taxon>
        <taxon>Chrysophaeum</taxon>
    </lineage>
</organism>
<evidence type="ECO:0000256" key="4">
    <source>
        <dbReference type="ARBA" id="ARBA00023136"/>
    </source>
</evidence>
<accession>A0AAD7XKN5</accession>
<keyword evidence="8" id="KW-1185">Reference proteome</keyword>
<protein>
    <recommendedName>
        <fullName evidence="9">COPI associated protein</fullName>
    </recommendedName>
</protein>
<comment type="subcellular location">
    <subcellularLocation>
        <location evidence="1">Membrane</location>
        <topology evidence="1">Multi-pass membrane protein</topology>
    </subcellularLocation>
</comment>
<dbReference type="PANTHER" id="PTHR38894:SF1">
    <property type="entry name" value="TRANSMEMBRANE PROTEIN"/>
    <property type="match status" value="1"/>
</dbReference>
<dbReference type="GO" id="GO:0016020">
    <property type="term" value="C:membrane"/>
    <property type="evidence" value="ECO:0007669"/>
    <property type="project" value="UniProtKB-SubCell"/>
</dbReference>
<name>A0AAD7XKN5_9STRA</name>
<dbReference type="Proteomes" id="UP001230188">
    <property type="component" value="Unassembled WGS sequence"/>
</dbReference>
<proteinExistence type="predicted"/>
<evidence type="ECO:0000256" key="3">
    <source>
        <dbReference type="ARBA" id="ARBA00022989"/>
    </source>
</evidence>
<feature type="transmembrane region" description="Helical" evidence="6">
    <location>
        <begin position="119"/>
        <end position="138"/>
    </location>
</feature>
<evidence type="ECO:0000313" key="8">
    <source>
        <dbReference type="Proteomes" id="UP001230188"/>
    </source>
</evidence>
<comment type="caution">
    <text evidence="7">The sequence shown here is derived from an EMBL/GenBank/DDBJ whole genome shotgun (WGS) entry which is preliminary data.</text>
</comment>
<evidence type="ECO:0000256" key="1">
    <source>
        <dbReference type="ARBA" id="ARBA00004141"/>
    </source>
</evidence>
<feature type="region of interest" description="Disordered" evidence="5">
    <location>
        <begin position="1"/>
        <end position="73"/>
    </location>
</feature>
<keyword evidence="3 6" id="KW-1133">Transmembrane helix</keyword>
<evidence type="ECO:0000313" key="7">
    <source>
        <dbReference type="EMBL" id="KAJ8601679.1"/>
    </source>
</evidence>
<evidence type="ECO:0000256" key="6">
    <source>
        <dbReference type="SAM" id="Phobius"/>
    </source>
</evidence>
<feature type="transmembrane region" description="Helical" evidence="6">
    <location>
        <begin position="176"/>
        <end position="197"/>
    </location>
</feature>
<keyword evidence="2 6" id="KW-0812">Transmembrane</keyword>